<dbReference type="EMBL" id="HE616890">
    <property type="protein sequence ID" value="CCE97547.1"/>
    <property type="molecule type" value="Genomic_DNA"/>
</dbReference>
<dbReference type="AlphaFoldDB" id="G9A1G7"/>
<sequence length="43" mass="4752">MGHPKAFLHIRNRSDIAAASVASRALRLKRERKAGMIGFGRGF</sequence>
<dbReference type="HOGENOM" id="CLU_3238659_0_0_5"/>
<accession>G9A1G7</accession>
<dbReference type="KEGG" id="sfh:SFHH103_03055"/>
<gene>
    <name evidence="1" type="ordered locus">SFHH103_03055</name>
</gene>
<protein>
    <submittedName>
        <fullName evidence="1">Uncharacterized protein</fullName>
    </submittedName>
</protein>
<name>G9A1G7_SINF1</name>
<evidence type="ECO:0000313" key="1">
    <source>
        <dbReference type="EMBL" id="CCE97547.1"/>
    </source>
</evidence>
<evidence type="ECO:0000313" key="2">
    <source>
        <dbReference type="Proteomes" id="UP000007735"/>
    </source>
</evidence>
<dbReference type="PATRIC" id="fig|380.5.peg.3241"/>
<organism evidence="1 2">
    <name type="scientific">Sinorhizobium fredii (strain HH103)</name>
    <dbReference type="NCBI Taxonomy" id="1117943"/>
    <lineage>
        <taxon>Bacteria</taxon>
        <taxon>Pseudomonadati</taxon>
        <taxon>Pseudomonadota</taxon>
        <taxon>Alphaproteobacteria</taxon>
        <taxon>Hyphomicrobiales</taxon>
        <taxon>Rhizobiaceae</taxon>
        <taxon>Sinorhizobium/Ensifer group</taxon>
        <taxon>Sinorhizobium</taxon>
    </lineage>
</organism>
<proteinExistence type="predicted"/>
<dbReference type="Proteomes" id="UP000007735">
    <property type="component" value="Chromosome"/>
</dbReference>
<reference evidence="1 2" key="1">
    <citation type="journal article" date="2012" name="J. Bacteriol.">
        <title>Genome sequence of the soybean symbiont Sinorhizobium fredii HH103.</title>
        <authorList>
            <person name="Weidner S."/>
            <person name="Becker A."/>
            <person name="Bonilla I."/>
            <person name="Jaenicke S."/>
            <person name="Lloret J."/>
            <person name="Margaret I."/>
            <person name="Puhler A."/>
            <person name="Ruiz-Sainz J.E."/>
            <person name="Schneiker-Bekel S."/>
            <person name="Szczepanowski R."/>
            <person name="Vinardell J.M."/>
            <person name="Zehner S."/>
            <person name="Gottfert M."/>
        </authorList>
    </citation>
    <scope>NUCLEOTIDE SEQUENCE [LARGE SCALE GENOMIC DNA]</scope>
    <source>
        <strain evidence="1 2">HH103</strain>
    </source>
</reference>